<proteinExistence type="predicted"/>
<feature type="compositionally biased region" description="Acidic residues" evidence="1">
    <location>
        <begin position="352"/>
        <end position="375"/>
    </location>
</feature>
<organism evidence="2 3">
    <name type="scientific">Paramarasmius palmivorus</name>
    <dbReference type="NCBI Taxonomy" id="297713"/>
    <lineage>
        <taxon>Eukaryota</taxon>
        <taxon>Fungi</taxon>
        <taxon>Dikarya</taxon>
        <taxon>Basidiomycota</taxon>
        <taxon>Agaricomycotina</taxon>
        <taxon>Agaricomycetes</taxon>
        <taxon>Agaricomycetidae</taxon>
        <taxon>Agaricales</taxon>
        <taxon>Marasmiineae</taxon>
        <taxon>Marasmiaceae</taxon>
        <taxon>Paramarasmius</taxon>
    </lineage>
</organism>
<reference evidence="2 3" key="1">
    <citation type="submission" date="2024-01" db="EMBL/GenBank/DDBJ databases">
        <title>A draft genome for a cacao thread blight-causing isolate of Paramarasmius palmivorus.</title>
        <authorList>
            <person name="Baruah I.K."/>
            <person name="Bukari Y."/>
            <person name="Amoako-Attah I."/>
            <person name="Meinhardt L.W."/>
            <person name="Bailey B.A."/>
            <person name="Cohen S.P."/>
        </authorList>
    </citation>
    <scope>NUCLEOTIDE SEQUENCE [LARGE SCALE GENOMIC DNA]</scope>
    <source>
        <strain evidence="2 3">GH-12</strain>
    </source>
</reference>
<sequence length="684" mass="79175">MVQEHRKDPTSVQSTKVLDQRNALRRRLRDIQVLQAIYMPGLVQFLLDGSQVAEDEEEAMQPESIKLWLPSDIPKEKRVVVLVKGLEEVEQKLQEARCYDSLNAIRHTLRIKARLMQFKNKNVRGQRESGRSRAVINRVYKKARRFASRYRQSRNAYLRLMGPGEWEKKLRVLEDADVRSYRDPALVKTGIGRQGTSENEETESAQVSHATGIQLIAPDRMEWAHRTVHGTGETRKEHSWIWTSGGKINVEDGAEGTDNHLLRSEWCRSRARVKRAQEEVQLVKEEMRRTLAFLSYRANEWQSWKMRWSAVGKELPKGSLVEGMDAYAAMQQALQLRLRDSFEKEWKKPLEEETLGTEEKDEEAEKEGLEVEDGEPGLQDMDGKDDEDEDEDEDEIKHKAVDFPPRPRKARTVGTVPTPPRNLDSDDEFHTPLPLDDLLEVTRLHASVAAYEELCKQQEEHLEFTTNLRVALTKLAHELQRKKTPRNPFSHKSIRTRLYREKPAIPRTKMADAPTLQESWQDLSEDGINQIKPDKLSKVKRSASLLEGSRAEKFEQWEEDLDLMFLKGGVTLDEAKIYIAIRQMEYDLRKTCVGWDSSRGDSYEKFIEDVKEEIGFKEGRGSTTMLDRLVKRHQSIGLQVSEDVLRTYNHVFRYEASKLTAAPTLVSNTFLVARYLEAFEEDFI</sequence>
<gene>
    <name evidence="2" type="ORF">VNI00_017562</name>
</gene>
<dbReference type="AlphaFoldDB" id="A0AAW0B656"/>
<name>A0AAW0B656_9AGAR</name>
<evidence type="ECO:0000256" key="1">
    <source>
        <dbReference type="SAM" id="MobiDB-lite"/>
    </source>
</evidence>
<feature type="region of interest" description="Disordered" evidence="1">
    <location>
        <begin position="348"/>
        <end position="428"/>
    </location>
</feature>
<protein>
    <submittedName>
        <fullName evidence="2">Uncharacterized protein</fullName>
    </submittedName>
</protein>
<dbReference type="Proteomes" id="UP001383192">
    <property type="component" value="Unassembled WGS sequence"/>
</dbReference>
<feature type="compositionally biased region" description="Acidic residues" evidence="1">
    <location>
        <begin position="383"/>
        <end position="394"/>
    </location>
</feature>
<dbReference type="EMBL" id="JAYKXP010000178">
    <property type="protein sequence ID" value="KAK7021030.1"/>
    <property type="molecule type" value="Genomic_DNA"/>
</dbReference>
<evidence type="ECO:0000313" key="3">
    <source>
        <dbReference type="Proteomes" id="UP001383192"/>
    </source>
</evidence>
<comment type="caution">
    <text evidence="2">The sequence shown here is derived from an EMBL/GenBank/DDBJ whole genome shotgun (WGS) entry which is preliminary data.</text>
</comment>
<accession>A0AAW0B656</accession>
<keyword evidence="3" id="KW-1185">Reference proteome</keyword>
<evidence type="ECO:0000313" key="2">
    <source>
        <dbReference type="EMBL" id="KAK7021030.1"/>
    </source>
</evidence>